<dbReference type="PATRIC" id="fig|128780.6.peg.585"/>
<protein>
    <submittedName>
        <fullName evidence="1">Uncharacterized protein</fullName>
    </submittedName>
</protein>
<sequence>MADVILRDVDPLLLERIRRLAVARGWTREHTCLVLLEQGLFAGEHEMSHGFENPEVDVLSEAIHALQALPAGAEFG</sequence>
<dbReference type="OrthoDB" id="5966436at2"/>
<evidence type="ECO:0000313" key="1">
    <source>
        <dbReference type="EMBL" id="ALJ27020.1"/>
    </source>
</evidence>
<accession>A0A0R0DKW2</accession>
<name>A0A0R0DKW2_9GAMM</name>
<proteinExistence type="predicted"/>
<dbReference type="AlphaFoldDB" id="A0A0R0DKW2"/>
<evidence type="ECO:0000313" key="2">
    <source>
        <dbReference type="Proteomes" id="UP000061010"/>
    </source>
</evidence>
<gene>
    <name evidence="1" type="ORF">AOT14_05750</name>
</gene>
<organism evidence="1 2">
    <name type="scientific">Stenotrophomonas acidaminiphila</name>
    <dbReference type="NCBI Taxonomy" id="128780"/>
    <lineage>
        <taxon>Bacteria</taxon>
        <taxon>Pseudomonadati</taxon>
        <taxon>Pseudomonadota</taxon>
        <taxon>Gammaproteobacteria</taxon>
        <taxon>Lysobacterales</taxon>
        <taxon>Lysobacteraceae</taxon>
        <taxon>Stenotrophomonas</taxon>
    </lineage>
</organism>
<keyword evidence="2" id="KW-1185">Reference proteome</keyword>
<dbReference type="Proteomes" id="UP000061010">
    <property type="component" value="Chromosome"/>
</dbReference>
<reference evidence="1 2" key="1">
    <citation type="journal article" date="2015" name="Genome Announc.">
        <title>Complete Genome Sequencing of Stenotrophomonas acidaminiphila ZAC14D2_NAIMI4_2, a Multidrug-Resistant Strain Isolated from Sediments of a Polluted River in Mexico, Uncovers New Antibiotic Resistance Genes and a Novel Class-II Lasso Peptide Biosynthesis Gene Cluster.</title>
        <authorList>
            <person name="Vinuesa P."/>
            <person name="Ochoa-Sanchez L.E."/>
        </authorList>
    </citation>
    <scope>NUCLEOTIDE SEQUENCE [LARGE SCALE GENOMIC DNA]</scope>
    <source>
        <strain evidence="1 2">ZAC14D2_NAIMI4_2</strain>
    </source>
</reference>
<dbReference type="RefSeq" id="WP_054662598.1">
    <property type="nucleotide sequence ID" value="NZ_CP043570.1"/>
</dbReference>
<dbReference type="KEGG" id="sacz:AOT14_05750"/>
<dbReference type="EMBL" id="CP012900">
    <property type="protein sequence ID" value="ALJ27020.1"/>
    <property type="molecule type" value="Genomic_DNA"/>
</dbReference>